<name>A0A4Z1FKW3_9HELO</name>
<dbReference type="EMBL" id="PQXI01000173">
    <property type="protein sequence ID" value="TGO22307.1"/>
    <property type="molecule type" value="Genomic_DNA"/>
</dbReference>
<evidence type="ECO:0000313" key="1">
    <source>
        <dbReference type="EMBL" id="TGO22307.1"/>
    </source>
</evidence>
<accession>A0A4Z1FKW3</accession>
<dbReference type="Proteomes" id="UP000297910">
    <property type="component" value="Unassembled WGS sequence"/>
</dbReference>
<sequence length="174" mass="20041">MFNSGFSESTTNSAVLREDNTQAFDVLVGWVYTNRLPPDGSFWGPVEVYNLADRICLPELMDEVMDVIQADFPLSSPDVLVIYSRLSKASKLRLFALDIITFEFCTLRQLNLPILVDVNAKNEEFALDFLIRIQSYVRRRTVIPNPRKSYYCTHHCHEDGNCKTIRKLKALDMK</sequence>
<reference evidence="1 2" key="1">
    <citation type="submission" date="2017-12" db="EMBL/GenBank/DDBJ databases">
        <title>Comparative genomics of Botrytis spp.</title>
        <authorList>
            <person name="Valero-Jimenez C.A."/>
            <person name="Tapia P."/>
            <person name="Veloso J."/>
            <person name="Silva-Moreno E."/>
            <person name="Staats M."/>
            <person name="Valdes J.H."/>
            <person name="Van Kan J.A.L."/>
        </authorList>
    </citation>
    <scope>NUCLEOTIDE SEQUENCE [LARGE SCALE GENOMIC DNA]</scope>
    <source>
        <strain evidence="1 2">Bp0003</strain>
    </source>
</reference>
<dbReference type="AlphaFoldDB" id="A0A4Z1FKW3"/>
<dbReference type="Gene3D" id="3.30.710.10">
    <property type="entry name" value="Potassium Channel Kv1.1, Chain A"/>
    <property type="match status" value="1"/>
</dbReference>
<organism evidence="1 2">
    <name type="scientific">Botrytis paeoniae</name>
    <dbReference type="NCBI Taxonomy" id="278948"/>
    <lineage>
        <taxon>Eukaryota</taxon>
        <taxon>Fungi</taxon>
        <taxon>Dikarya</taxon>
        <taxon>Ascomycota</taxon>
        <taxon>Pezizomycotina</taxon>
        <taxon>Leotiomycetes</taxon>
        <taxon>Helotiales</taxon>
        <taxon>Sclerotiniaceae</taxon>
        <taxon>Botrytis</taxon>
    </lineage>
</organism>
<dbReference type="InterPro" id="IPR011333">
    <property type="entry name" value="SKP1/BTB/POZ_sf"/>
</dbReference>
<dbReference type="SUPFAM" id="SSF54695">
    <property type="entry name" value="POZ domain"/>
    <property type="match status" value="1"/>
</dbReference>
<evidence type="ECO:0008006" key="3">
    <source>
        <dbReference type="Google" id="ProtNLM"/>
    </source>
</evidence>
<evidence type="ECO:0000313" key="2">
    <source>
        <dbReference type="Proteomes" id="UP000297910"/>
    </source>
</evidence>
<protein>
    <recommendedName>
        <fullName evidence="3">BTB domain-containing protein</fullName>
    </recommendedName>
</protein>
<gene>
    <name evidence="1" type="ORF">BPAE_0173g00070</name>
</gene>
<keyword evidence="2" id="KW-1185">Reference proteome</keyword>
<proteinExistence type="predicted"/>
<comment type="caution">
    <text evidence="1">The sequence shown here is derived from an EMBL/GenBank/DDBJ whole genome shotgun (WGS) entry which is preliminary data.</text>
</comment>